<evidence type="ECO:0000313" key="3">
    <source>
        <dbReference type="Proteomes" id="UP000191931"/>
    </source>
</evidence>
<protein>
    <submittedName>
        <fullName evidence="2">Uncharacterized protein</fullName>
    </submittedName>
</protein>
<keyword evidence="1" id="KW-0472">Membrane</keyword>
<evidence type="ECO:0000256" key="1">
    <source>
        <dbReference type="SAM" id="Phobius"/>
    </source>
</evidence>
<evidence type="ECO:0000313" key="2">
    <source>
        <dbReference type="EMBL" id="SLM31314.1"/>
    </source>
</evidence>
<accession>A0A1W1HFQ2</accession>
<keyword evidence="3" id="KW-1185">Reference proteome</keyword>
<dbReference type="RefSeq" id="WP_080799957.1">
    <property type="nucleotide sequence ID" value="NZ_LT828541.1"/>
</dbReference>
<name>A0A1W1HFQ2_9BACT</name>
<organism evidence="2 3">
    <name type="scientific">Desulfamplus magnetovallimortis</name>
    <dbReference type="NCBI Taxonomy" id="1246637"/>
    <lineage>
        <taxon>Bacteria</taxon>
        <taxon>Pseudomonadati</taxon>
        <taxon>Thermodesulfobacteriota</taxon>
        <taxon>Desulfobacteria</taxon>
        <taxon>Desulfobacterales</taxon>
        <taxon>Desulfobacteraceae</taxon>
        <taxon>Desulfamplus</taxon>
    </lineage>
</organism>
<keyword evidence="1" id="KW-1133">Transmembrane helix</keyword>
<dbReference type="EMBL" id="FWEV01000224">
    <property type="protein sequence ID" value="SLM31314.1"/>
    <property type="molecule type" value="Genomic_DNA"/>
</dbReference>
<dbReference type="STRING" id="1246637.MTBBW1_300045"/>
<proteinExistence type="predicted"/>
<gene>
    <name evidence="2" type="ORF">MTBBW1_300045</name>
</gene>
<dbReference type="AlphaFoldDB" id="A0A1W1HFQ2"/>
<dbReference type="Proteomes" id="UP000191931">
    <property type="component" value="Unassembled WGS sequence"/>
</dbReference>
<sequence length="305" mass="34770">MTLWYEPETISEWLKRGFSLLNILILSTAVLLVVSEMRFDWCEYMIGHYLASINSSRPETGAIWKAGEHSSKAHIVLKNIIEERQDAARYAQEATSFAELASGILPGQWANIDREQFKRLYLALPPAIASEIISPTRLIWLYGGDKIHDGEGLHRIFCEGKTEGLDIFFLNAGNRVLHHINLDKKRLDIIERGEEPFMGTLDDIPEIEGRIYSADLFFNALFKLPPEILPDLITTPHLLLNQRGDILRAGIWNEVESGFIKIGFEIRENGEYMVLFIKAREWAVWRLSAVLSGQRIPEPQAGEKP</sequence>
<reference evidence="2 3" key="1">
    <citation type="submission" date="2017-03" db="EMBL/GenBank/DDBJ databases">
        <authorList>
            <person name="Afonso C.L."/>
            <person name="Miller P.J."/>
            <person name="Scott M.A."/>
            <person name="Spackman E."/>
            <person name="Goraichik I."/>
            <person name="Dimitrov K.M."/>
            <person name="Suarez D.L."/>
            <person name="Swayne D.E."/>
        </authorList>
    </citation>
    <scope>NUCLEOTIDE SEQUENCE [LARGE SCALE GENOMIC DNA]</scope>
    <source>
        <strain evidence="2">PRJEB14757</strain>
    </source>
</reference>
<keyword evidence="1" id="KW-0812">Transmembrane</keyword>
<feature type="transmembrane region" description="Helical" evidence="1">
    <location>
        <begin position="20"/>
        <end position="39"/>
    </location>
</feature>